<dbReference type="CDD" id="cd05013">
    <property type="entry name" value="SIS_RpiR"/>
    <property type="match status" value="1"/>
</dbReference>
<evidence type="ECO:0000313" key="6">
    <source>
        <dbReference type="EMBL" id="MCP2332717.1"/>
    </source>
</evidence>
<feature type="domain" description="HTH rpiR-type" evidence="4">
    <location>
        <begin position="14"/>
        <end position="90"/>
    </location>
</feature>
<dbReference type="Gene3D" id="1.10.10.10">
    <property type="entry name" value="Winged helix-like DNA-binding domain superfamily/Winged helix DNA-binding domain"/>
    <property type="match status" value="1"/>
</dbReference>
<dbReference type="InterPro" id="IPR001347">
    <property type="entry name" value="SIS_dom"/>
</dbReference>
<dbReference type="InterPro" id="IPR000281">
    <property type="entry name" value="HTH_RpiR"/>
</dbReference>
<dbReference type="Proteomes" id="UP000791080">
    <property type="component" value="Unassembled WGS sequence"/>
</dbReference>
<dbReference type="SUPFAM" id="SSF46689">
    <property type="entry name" value="Homeodomain-like"/>
    <property type="match status" value="1"/>
</dbReference>
<protein>
    <submittedName>
        <fullName evidence="6">Transcriptional regulator, RpiR family</fullName>
    </submittedName>
</protein>
<name>A0ABT1JK45_ACTCY</name>
<gene>
    <name evidence="6" type="ORF">G443_002987</name>
</gene>
<keyword evidence="1" id="KW-0805">Transcription regulation</keyword>
<dbReference type="EMBL" id="AUBJ02000001">
    <property type="protein sequence ID" value="MCP2332717.1"/>
    <property type="molecule type" value="Genomic_DNA"/>
</dbReference>
<feature type="domain" description="SIS" evidence="5">
    <location>
        <begin position="138"/>
        <end position="278"/>
    </location>
</feature>
<dbReference type="InterPro" id="IPR047640">
    <property type="entry name" value="RpiR-like"/>
</dbReference>
<dbReference type="PANTHER" id="PTHR30514:SF1">
    <property type="entry name" value="HTH-TYPE TRANSCRIPTIONAL REGULATOR HEXR-RELATED"/>
    <property type="match status" value="1"/>
</dbReference>
<dbReference type="PROSITE" id="PS51071">
    <property type="entry name" value="HTH_RPIR"/>
    <property type="match status" value="1"/>
</dbReference>
<reference evidence="6 7" key="1">
    <citation type="submission" date="2013-07" db="EMBL/GenBank/DDBJ databases">
        <authorList>
            <consortium name="DOE Joint Genome Institute"/>
            <person name="Reeve W."/>
            <person name="Huntemann M."/>
            <person name="Han J."/>
            <person name="Chen A."/>
            <person name="Kyrpides N."/>
            <person name="Mavromatis K."/>
            <person name="Markowitz V."/>
            <person name="Palaniappan K."/>
            <person name="Ivanova N."/>
            <person name="Schaumberg A."/>
            <person name="Pati A."/>
            <person name="Liolios K."/>
            <person name="Nordberg H.P."/>
            <person name="Cantor M.N."/>
            <person name="Hua S.X."/>
            <person name="Woyke T."/>
        </authorList>
    </citation>
    <scope>NUCLEOTIDE SEQUENCE [LARGE SCALE GENOMIC DNA]</scope>
    <source>
        <strain evidence="6 7">DSM 43889</strain>
    </source>
</reference>
<evidence type="ECO:0000256" key="2">
    <source>
        <dbReference type="ARBA" id="ARBA00023125"/>
    </source>
</evidence>
<dbReference type="Pfam" id="PF01418">
    <property type="entry name" value="HTH_6"/>
    <property type="match status" value="1"/>
</dbReference>
<evidence type="ECO:0000259" key="4">
    <source>
        <dbReference type="PROSITE" id="PS51071"/>
    </source>
</evidence>
<keyword evidence="7" id="KW-1185">Reference proteome</keyword>
<dbReference type="SUPFAM" id="SSF53697">
    <property type="entry name" value="SIS domain"/>
    <property type="match status" value="1"/>
</dbReference>
<dbReference type="InterPro" id="IPR009057">
    <property type="entry name" value="Homeodomain-like_sf"/>
</dbReference>
<evidence type="ECO:0000256" key="1">
    <source>
        <dbReference type="ARBA" id="ARBA00023015"/>
    </source>
</evidence>
<dbReference type="PANTHER" id="PTHR30514">
    <property type="entry name" value="GLUCOKINASE"/>
    <property type="match status" value="1"/>
</dbReference>
<evidence type="ECO:0000259" key="5">
    <source>
        <dbReference type="PROSITE" id="PS51464"/>
    </source>
</evidence>
<organism evidence="6 7">
    <name type="scientific">Actinoalloteichus caeruleus DSM 43889</name>
    <dbReference type="NCBI Taxonomy" id="1120930"/>
    <lineage>
        <taxon>Bacteria</taxon>
        <taxon>Bacillati</taxon>
        <taxon>Actinomycetota</taxon>
        <taxon>Actinomycetes</taxon>
        <taxon>Pseudonocardiales</taxon>
        <taxon>Pseudonocardiaceae</taxon>
        <taxon>Actinoalloteichus</taxon>
        <taxon>Actinoalloteichus cyanogriseus</taxon>
    </lineage>
</organism>
<dbReference type="PROSITE" id="PS51464">
    <property type="entry name" value="SIS"/>
    <property type="match status" value="1"/>
</dbReference>
<evidence type="ECO:0000313" key="7">
    <source>
        <dbReference type="Proteomes" id="UP000791080"/>
    </source>
</evidence>
<keyword evidence="2" id="KW-0238">DNA-binding</keyword>
<comment type="caution">
    <text evidence="6">The sequence shown here is derived from an EMBL/GenBank/DDBJ whole genome shotgun (WGS) entry which is preliminary data.</text>
</comment>
<sequence>MTKRIGQSAAQTEGSPLVRIRSLLPGLARAEQRVANVVLEDPAAVTHRSITEVAEAAGTSETTVTRFCKAIGIRGYPELRLALAADTARNAVRDEQKLGGEIGPGDDLHDVIGKVAYADARAVEETAEQLDPIALRKVVDRVSAARRVDVYGVGASAFVAMDLQQKLHRIGRVSFAWNDKHIALTSAAVLSEDDVAVGISHTGSTADVIEALRVARARGATTVAITNFPRAPITEVADHVLTTAARETTFRSGAMASRIAQLTLIDCLFIGVAQQHYETAQEALEVTYAAVVGQRLGSRPDGRRKARDGI</sequence>
<dbReference type="InterPro" id="IPR035472">
    <property type="entry name" value="RpiR-like_SIS"/>
</dbReference>
<accession>A0ABT1JK45</accession>
<dbReference type="InterPro" id="IPR046348">
    <property type="entry name" value="SIS_dom_sf"/>
</dbReference>
<keyword evidence="3" id="KW-0804">Transcription</keyword>
<reference evidence="6 7" key="2">
    <citation type="submission" date="2022-06" db="EMBL/GenBank/DDBJ databases">
        <title>Genomic Encyclopedia of Type Strains, Phase I: the one thousand microbial genomes (KMG-I) project.</title>
        <authorList>
            <person name="Kyrpides N."/>
        </authorList>
    </citation>
    <scope>NUCLEOTIDE SEQUENCE [LARGE SCALE GENOMIC DNA]</scope>
    <source>
        <strain evidence="6 7">DSM 43889</strain>
    </source>
</reference>
<dbReference type="Gene3D" id="3.40.50.10490">
    <property type="entry name" value="Glucose-6-phosphate isomerase like protein, domain 1"/>
    <property type="match status" value="1"/>
</dbReference>
<dbReference type="InterPro" id="IPR036388">
    <property type="entry name" value="WH-like_DNA-bd_sf"/>
</dbReference>
<dbReference type="Pfam" id="PF01380">
    <property type="entry name" value="SIS"/>
    <property type="match status" value="1"/>
</dbReference>
<dbReference type="RefSeq" id="WP_245588698.1">
    <property type="nucleotide sequence ID" value="NZ_AUBJ02000001.1"/>
</dbReference>
<evidence type="ECO:0000256" key="3">
    <source>
        <dbReference type="ARBA" id="ARBA00023163"/>
    </source>
</evidence>
<proteinExistence type="predicted"/>